<organism evidence="2 3">
    <name type="scientific">Solanum verrucosum</name>
    <dbReference type="NCBI Taxonomy" id="315347"/>
    <lineage>
        <taxon>Eukaryota</taxon>
        <taxon>Viridiplantae</taxon>
        <taxon>Streptophyta</taxon>
        <taxon>Embryophyta</taxon>
        <taxon>Tracheophyta</taxon>
        <taxon>Spermatophyta</taxon>
        <taxon>Magnoliopsida</taxon>
        <taxon>eudicotyledons</taxon>
        <taxon>Gunneridae</taxon>
        <taxon>Pentapetalae</taxon>
        <taxon>asterids</taxon>
        <taxon>lamiids</taxon>
        <taxon>Solanales</taxon>
        <taxon>Solanaceae</taxon>
        <taxon>Solanoideae</taxon>
        <taxon>Solaneae</taxon>
        <taxon>Solanum</taxon>
    </lineage>
</organism>
<evidence type="ECO:0000259" key="1">
    <source>
        <dbReference type="Pfam" id="PF24626"/>
    </source>
</evidence>
<evidence type="ECO:0000313" key="3">
    <source>
        <dbReference type="Proteomes" id="UP001234989"/>
    </source>
</evidence>
<dbReference type="Proteomes" id="UP001234989">
    <property type="component" value="Chromosome 9"/>
</dbReference>
<evidence type="ECO:0000313" key="2">
    <source>
        <dbReference type="EMBL" id="WMV45501.1"/>
    </source>
</evidence>
<reference evidence="2" key="1">
    <citation type="submission" date="2023-08" db="EMBL/GenBank/DDBJ databases">
        <title>A de novo genome assembly of Solanum verrucosum Schlechtendal, a Mexican diploid species geographically isolated from the other diploid A-genome species in potato relatives.</title>
        <authorList>
            <person name="Hosaka K."/>
        </authorList>
    </citation>
    <scope>NUCLEOTIDE SEQUENCE</scope>
    <source>
        <tissue evidence="2">Young leaves</tissue>
    </source>
</reference>
<dbReference type="EMBL" id="CP133620">
    <property type="protein sequence ID" value="WMV45501.1"/>
    <property type="molecule type" value="Genomic_DNA"/>
</dbReference>
<gene>
    <name evidence="2" type="ORF">MTR67_038886</name>
</gene>
<dbReference type="PANTHER" id="PTHR46148">
    <property type="entry name" value="CHROMO DOMAIN-CONTAINING PROTEIN"/>
    <property type="match status" value="1"/>
</dbReference>
<feature type="domain" description="Tf2-1-like SH3-like" evidence="1">
    <location>
        <begin position="3"/>
        <end position="52"/>
    </location>
</feature>
<sequence length="86" mass="9929">MRLGKKGKLSPRYIGPFKVLDYVEIGAYLLALPPNLSRVHPVFLASMLKKYHRDGDYIIKWDSVLLAKTFSMRRNWLQFLIAMSGS</sequence>
<name>A0AAF0UH31_SOLVR</name>
<protein>
    <recommendedName>
        <fullName evidence="1">Tf2-1-like SH3-like domain-containing protein</fullName>
    </recommendedName>
</protein>
<dbReference type="InterPro" id="IPR056924">
    <property type="entry name" value="SH3_Tf2-1"/>
</dbReference>
<dbReference type="PANTHER" id="PTHR46148:SF60">
    <property type="entry name" value="CHROMO DOMAIN-CONTAINING PROTEIN"/>
    <property type="match status" value="1"/>
</dbReference>
<proteinExistence type="predicted"/>
<accession>A0AAF0UH31</accession>
<dbReference type="Pfam" id="PF24626">
    <property type="entry name" value="SH3_Tf2-1"/>
    <property type="match status" value="1"/>
</dbReference>
<dbReference type="AlphaFoldDB" id="A0AAF0UH31"/>
<keyword evidence="3" id="KW-1185">Reference proteome</keyword>